<evidence type="ECO:0000313" key="3">
    <source>
        <dbReference type="EMBL" id="KRG14414.1"/>
    </source>
</evidence>
<name>A0A0Q9YBC6_9BACI</name>
<comment type="caution">
    <text evidence="3">The sequence shown here is derived from an EMBL/GenBank/DDBJ whole genome shotgun (WGS) entry which is preliminary data.</text>
</comment>
<dbReference type="SUPFAM" id="SSF55961">
    <property type="entry name" value="Bet v1-like"/>
    <property type="match status" value="1"/>
</dbReference>
<reference evidence="3 4" key="1">
    <citation type="submission" date="2015-06" db="EMBL/GenBank/DDBJ databases">
        <title>Genome sequencing project of Bacillus galactosidilyticus PL133.</title>
        <authorList>
            <person name="Gaiero J."/>
            <person name="Nicol R."/>
            <person name="Habash M."/>
        </authorList>
    </citation>
    <scope>NUCLEOTIDE SEQUENCE [LARGE SCALE GENOMIC DNA]</scope>
    <source>
        <strain evidence="3 4">PL133</strain>
    </source>
</reference>
<dbReference type="InterPro" id="IPR023393">
    <property type="entry name" value="START-like_dom_sf"/>
</dbReference>
<gene>
    <name evidence="3" type="ORF">ACA29_05975</name>
</gene>
<dbReference type="Pfam" id="PF08327">
    <property type="entry name" value="AHSA1"/>
    <property type="match status" value="1"/>
</dbReference>
<dbReference type="EMBL" id="LGPB01000063">
    <property type="protein sequence ID" value="KRG14414.1"/>
    <property type="molecule type" value="Genomic_DNA"/>
</dbReference>
<protein>
    <submittedName>
        <fullName evidence="3">Activator of Hsp90 ATPase 1 family protein</fullName>
    </submittedName>
</protein>
<accession>A0A0Q9YBC6</accession>
<evidence type="ECO:0000313" key="4">
    <source>
        <dbReference type="Proteomes" id="UP000053881"/>
    </source>
</evidence>
<evidence type="ECO:0000256" key="1">
    <source>
        <dbReference type="ARBA" id="ARBA00006817"/>
    </source>
</evidence>
<dbReference type="PATRIC" id="fig|217031.4.peg.1995"/>
<dbReference type="Proteomes" id="UP000053881">
    <property type="component" value="Unassembled WGS sequence"/>
</dbReference>
<sequence>MLATIKQVNDGYTAQFDRHFKHSVEMVWEMLTENDKLKLWFPELRIKELWEGGRIEFDMQNGNFEEMMITSYSPKTILEFTWADDLVHFELYEESEGCHCILKEKMRTITEHTPRDLAGWHVCLEVISALLDGRRMEGRKQEWEKWYEQYKAAVHNLT</sequence>
<dbReference type="CDD" id="cd08899">
    <property type="entry name" value="SRPBCC_CalC_Aha1-like_6"/>
    <property type="match status" value="1"/>
</dbReference>
<organism evidence="3 4">
    <name type="scientific">Lederbergia galactosidilytica</name>
    <dbReference type="NCBI Taxonomy" id="217031"/>
    <lineage>
        <taxon>Bacteria</taxon>
        <taxon>Bacillati</taxon>
        <taxon>Bacillota</taxon>
        <taxon>Bacilli</taxon>
        <taxon>Bacillales</taxon>
        <taxon>Bacillaceae</taxon>
        <taxon>Lederbergia</taxon>
    </lineage>
</organism>
<dbReference type="AlphaFoldDB" id="A0A0Q9YBC6"/>
<dbReference type="InterPro" id="IPR013538">
    <property type="entry name" value="ASHA1/2-like_C"/>
</dbReference>
<evidence type="ECO:0000259" key="2">
    <source>
        <dbReference type="Pfam" id="PF08327"/>
    </source>
</evidence>
<proteinExistence type="inferred from homology"/>
<dbReference type="Gene3D" id="3.30.530.20">
    <property type="match status" value="1"/>
</dbReference>
<feature type="domain" description="Activator of Hsp90 ATPase homologue 1/2-like C-terminal" evidence="2">
    <location>
        <begin position="22"/>
        <end position="131"/>
    </location>
</feature>
<comment type="similarity">
    <text evidence="1">Belongs to the AHA1 family.</text>
</comment>